<dbReference type="InterPro" id="IPR045229">
    <property type="entry name" value="TPP_enz"/>
</dbReference>
<dbReference type="GO" id="GO:0009097">
    <property type="term" value="P:isoleucine biosynthetic process"/>
    <property type="evidence" value="ECO:0007669"/>
    <property type="project" value="TreeGrafter"/>
</dbReference>
<proteinExistence type="inferred from homology"/>
<name>A0A090RUN3_9VIBR</name>
<dbReference type="SUPFAM" id="SSF52518">
    <property type="entry name" value="Thiamin diphosphate-binding fold (THDP-binding)"/>
    <property type="match status" value="1"/>
</dbReference>
<evidence type="ECO:0000313" key="3">
    <source>
        <dbReference type="EMBL" id="GAL18971.1"/>
    </source>
</evidence>
<dbReference type="STRING" id="990268.JCM19235_2394"/>
<dbReference type="AlphaFoldDB" id="A0A090RUN3"/>
<gene>
    <name evidence="3" type="ORF">JCM19235_2394</name>
</gene>
<dbReference type="GO" id="GO:0009099">
    <property type="term" value="P:L-valine biosynthetic process"/>
    <property type="evidence" value="ECO:0007669"/>
    <property type="project" value="TreeGrafter"/>
</dbReference>
<dbReference type="InterPro" id="IPR029061">
    <property type="entry name" value="THDP-binding"/>
</dbReference>
<reference evidence="3 4" key="2">
    <citation type="submission" date="2014-09" db="EMBL/GenBank/DDBJ databases">
        <authorList>
            <consortium name="NBRP consortium"/>
            <person name="Sawabe T."/>
            <person name="Meirelles P."/>
            <person name="Nakanishi M."/>
            <person name="Sayaka M."/>
            <person name="Hattori M."/>
            <person name="Ohkuma M."/>
        </authorList>
    </citation>
    <scope>NUCLEOTIDE SEQUENCE [LARGE SCALE GENOMIC DNA]</scope>
    <source>
        <strain evidence="4">JCM19235</strain>
    </source>
</reference>
<dbReference type="GO" id="GO:0016874">
    <property type="term" value="F:ligase activity"/>
    <property type="evidence" value="ECO:0007669"/>
    <property type="project" value="UniProtKB-KW"/>
</dbReference>
<dbReference type="CDD" id="cd07035">
    <property type="entry name" value="TPP_PYR_POX_like"/>
    <property type="match status" value="1"/>
</dbReference>
<organism evidence="3 4">
    <name type="scientific">Vibrio maritimus</name>
    <dbReference type="NCBI Taxonomy" id="990268"/>
    <lineage>
        <taxon>Bacteria</taxon>
        <taxon>Pseudomonadati</taxon>
        <taxon>Pseudomonadota</taxon>
        <taxon>Gammaproteobacteria</taxon>
        <taxon>Vibrionales</taxon>
        <taxon>Vibrionaceae</taxon>
        <taxon>Vibrio</taxon>
    </lineage>
</organism>
<reference evidence="3 4" key="1">
    <citation type="submission" date="2014-09" db="EMBL/GenBank/DDBJ databases">
        <title>Vibrio maritimus JCM 19235. (C45) whole genome shotgun sequence.</title>
        <authorList>
            <person name="Sawabe T."/>
            <person name="Meirelles P."/>
            <person name="Nakanishi M."/>
            <person name="Sayaka M."/>
            <person name="Hattori M."/>
            <person name="Ohkuma M."/>
        </authorList>
    </citation>
    <scope>NUCLEOTIDE SEQUENCE [LARGE SCALE GENOMIC DNA]</scope>
    <source>
        <strain evidence="4">JCM19235</strain>
    </source>
</reference>
<evidence type="ECO:0000256" key="1">
    <source>
        <dbReference type="ARBA" id="ARBA00007812"/>
    </source>
</evidence>
<dbReference type="EC" id="4.1.1.47" evidence="3"/>
<comment type="similarity">
    <text evidence="1">Belongs to the TPP enzyme family.</text>
</comment>
<feature type="domain" description="Thiamine pyrophosphate enzyme N-terminal TPP-binding" evidence="2">
    <location>
        <begin position="4"/>
        <end position="76"/>
    </location>
</feature>
<sequence>MARMKAIEAAVAVLKKEGVHIAFGVPGAAINPMYAAMKALGGIEHVLARHVEGASHMAEGFTRTEQDSIGVCIGTSVLLVRI</sequence>
<dbReference type="PANTHER" id="PTHR18968">
    <property type="entry name" value="THIAMINE PYROPHOSPHATE ENZYMES"/>
    <property type="match status" value="1"/>
</dbReference>
<dbReference type="EMBL" id="BBMR01000003">
    <property type="protein sequence ID" value="GAL18971.1"/>
    <property type="molecule type" value="Genomic_DNA"/>
</dbReference>
<dbReference type="GO" id="GO:0030976">
    <property type="term" value="F:thiamine pyrophosphate binding"/>
    <property type="evidence" value="ECO:0007669"/>
    <property type="project" value="InterPro"/>
</dbReference>
<accession>A0A090RUN3</accession>
<keyword evidence="3" id="KW-0456">Lyase</keyword>
<dbReference type="Pfam" id="PF02776">
    <property type="entry name" value="TPP_enzyme_N"/>
    <property type="match status" value="1"/>
</dbReference>
<evidence type="ECO:0000259" key="2">
    <source>
        <dbReference type="Pfam" id="PF02776"/>
    </source>
</evidence>
<dbReference type="GO" id="GO:0050660">
    <property type="term" value="F:flavin adenine dinucleotide binding"/>
    <property type="evidence" value="ECO:0007669"/>
    <property type="project" value="TreeGrafter"/>
</dbReference>
<dbReference type="InterPro" id="IPR012001">
    <property type="entry name" value="Thiamin_PyroP_enz_TPP-bd_dom"/>
</dbReference>
<keyword evidence="4" id="KW-1185">Reference proteome</keyword>
<evidence type="ECO:0000313" key="4">
    <source>
        <dbReference type="Proteomes" id="UP000029228"/>
    </source>
</evidence>
<dbReference type="Gene3D" id="3.40.50.970">
    <property type="match status" value="1"/>
</dbReference>
<protein>
    <submittedName>
        <fullName evidence="3">Glyoxylate carboligase</fullName>
        <ecNumber evidence="3">4.1.1.47</ecNumber>
    </submittedName>
</protein>
<dbReference type="PANTHER" id="PTHR18968:SF14">
    <property type="entry name" value="GLYOXYLATE CARBOLIGASE"/>
    <property type="match status" value="1"/>
</dbReference>
<dbReference type="GO" id="GO:0005948">
    <property type="term" value="C:acetolactate synthase complex"/>
    <property type="evidence" value="ECO:0007669"/>
    <property type="project" value="TreeGrafter"/>
</dbReference>
<dbReference type="GO" id="GO:0009028">
    <property type="term" value="F:tartronate-semialdehyde synthase activity"/>
    <property type="evidence" value="ECO:0007669"/>
    <property type="project" value="UniProtKB-EC"/>
</dbReference>
<dbReference type="Proteomes" id="UP000029228">
    <property type="component" value="Unassembled WGS sequence"/>
</dbReference>
<keyword evidence="3" id="KW-0436">Ligase</keyword>
<comment type="caution">
    <text evidence="3">The sequence shown here is derived from an EMBL/GenBank/DDBJ whole genome shotgun (WGS) entry which is preliminary data.</text>
</comment>